<sequence length="247" mass="27438">MATTNLITHEVQSVTVLQRESDGYFNATKLSQAAGKRLNNYIRNDTTEAFLKALEAETRISASELIQVVKGGNGTQGTWVHPQIAMHLAQWLSAEYAVKVSKWVYDWMSQGKQPDPEFLTIHKSVLQDTGRALVWMGDYGVTSQPFYGNAGQPPFVDGRPVMAIGDSSTRYYLTKYVGNVMESQTIATEECLTRHIRAQFPEVDVIVKEDMRHNLMSLATQLTTLSGQFITSAEINKGLGKAMATRA</sequence>
<dbReference type="GO" id="GO:0003677">
    <property type="term" value="F:DNA binding"/>
    <property type="evidence" value="ECO:0007669"/>
    <property type="project" value="InterPro"/>
</dbReference>
<dbReference type="PROSITE" id="PS51301">
    <property type="entry name" value="KILA_N"/>
    <property type="match status" value="1"/>
</dbReference>
<dbReference type="SUPFAM" id="SSF54616">
    <property type="entry name" value="DNA-binding domain of Mlu1-box binding protein MBP1"/>
    <property type="match status" value="1"/>
</dbReference>
<proteinExistence type="predicted"/>
<dbReference type="Proteomes" id="UP000192491">
    <property type="component" value="Unassembled WGS sequence"/>
</dbReference>
<gene>
    <name evidence="2" type="ORF">BWK73_04840</name>
</gene>
<dbReference type="EMBL" id="MTEJ01000007">
    <property type="protein sequence ID" value="OQX16194.1"/>
    <property type="molecule type" value="Genomic_DNA"/>
</dbReference>
<evidence type="ECO:0000259" key="1">
    <source>
        <dbReference type="PROSITE" id="PS51301"/>
    </source>
</evidence>
<evidence type="ECO:0000313" key="3">
    <source>
        <dbReference type="Proteomes" id="UP000192491"/>
    </source>
</evidence>
<protein>
    <recommendedName>
        <fullName evidence="1">KilA-N domain-containing protein</fullName>
    </recommendedName>
</protein>
<organism evidence="2 3">
    <name type="scientific">Thiothrix lacustris</name>
    <dbReference type="NCBI Taxonomy" id="525917"/>
    <lineage>
        <taxon>Bacteria</taxon>
        <taxon>Pseudomonadati</taxon>
        <taxon>Pseudomonadota</taxon>
        <taxon>Gammaproteobacteria</taxon>
        <taxon>Thiotrichales</taxon>
        <taxon>Thiotrichaceae</taxon>
        <taxon>Thiothrix</taxon>
    </lineage>
</organism>
<evidence type="ECO:0000313" key="2">
    <source>
        <dbReference type="EMBL" id="OQX16194.1"/>
    </source>
</evidence>
<dbReference type="Pfam" id="PF04383">
    <property type="entry name" value="KilA-N"/>
    <property type="match status" value="1"/>
</dbReference>
<dbReference type="Gene3D" id="3.10.260.10">
    <property type="entry name" value="Transcription regulator HTH, APSES-type DNA-binding domain"/>
    <property type="match status" value="1"/>
</dbReference>
<dbReference type="SMART" id="SM01252">
    <property type="entry name" value="KilA-N"/>
    <property type="match status" value="1"/>
</dbReference>
<dbReference type="AlphaFoldDB" id="A0A1Y1QXL4"/>
<dbReference type="InterPro" id="IPR017880">
    <property type="entry name" value="KilA_N"/>
</dbReference>
<accession>A0A1Y1QXL4</accession>
<dbReference type="InterPro" id="IPR036887">
    <property type="entry name" value="HTH_APSES_sf"/>
</dbReference>
<name>A0A1Y1QXL4_9GAMM</name>
<reference evidence="2 3" key="1">
    <citation type="submission" date="2017-01" db="EMBL/GenBank/DDBJ databases">
        <title>Novel large sulfur bacteria in the metagenomes of groundwater-fed chemosynthetic microbial mats in the Lake Huron basin.</title>
        <authorList>
            <person name="Sharrar A.M."/>
            <person name="Flood B.E."/>
            <person name="Bailey J.V."/>
            <person name="Jones D.S."/>
            <person name="Biddanda B."/>
            <person name="Ruberg S.A."/>
            <person name="Marcus D.N."/>
            <person name="Dick G.J."/>
        </authorList>
    </citation>
    <scope>NUCLEOTIDE SEQUENCE [LARGE SCALE GENOMIC DNA]</scope>
    <source>
        <strain evidence="2">A8</strain>
    </source>
</reference>
<dbReference type="InterPro" id="IPR018004">
    <property type="entry name" value="KilA/APSES_HTH"/>
</dbReference>
<feature type="domain" description="KilA-N" evidence="1">
    <location>
        <begin position="5"/>
        <end position="107"/>
    </location>
</feature>
<comment type="caution">
    <text evidence="2">The sequence shown here is derived from an EMBL/GenBank/DDBJ whole genome shotgun (WGS) entry which is preliminary data.</text>
</comment>